<dbReference type="RefSeq" id="XP_004997247.1">
    <property type="nucleotide sequence ID" value="XM_004997190.1"/>
</dbReference>
<evidence type="ECO:0000259" key="12">
    <source>
        <dbReference type="Pfam" id="PF19269"/>
    </source>
</evidence>
<keyword evidence="5 10" id="KW-0547">Nucleotide-binding</keyword>
<dbReference type="SUPFAM" id="SSF52374">
    <property type="entry name" value="Nucleotidylyl transferase"/>
    <property type="match status" value="1"/>
</dbReference>
<dbReference type="GO" id="GO:0004818">
    <property type="term" value="F:glutamate-tRNA ligase activity"/>
    <property type="evidence" value="ECO:0007669"/>
    <property type="project" value="UniProtKB-EC"/>
</dbReference>
<dbReference type="FunCoup" id="F2TZV8">
    <property type="interactions" value="777"/>
</dbReference>
<dbReference type="GO" id="GO:0005739">
    <property type="term" value="C:mitochondrion"/>
    <property type="evidence" value="ECO:0007669"/>
    <property type="project" value="UniProtKB-SubCell"/>
</dbReference>
<dbReference type="EMBL" id="GL832958">
    <property type="protein sequence ID" value="EGD80686.1"/>
    <property type="molecule type" value="Genomic_DNA"/>
</dbReference>
<dbReference type="STRING" id="946362.F2TZV8"/>
<dbReference type="OMA" id="QAPRYDN"/>
<dbReference type="PANTHER" id="PTHR43311:SF2">
    <property type="entry name" value="GLUTAMATE--TRNA LIGASE, MITOCHONDRIAL-RELATED"/>
    <property type="match status" value="1"/>
</dbReference>
<comment type="subcellular location">
    <subcellularLocation>
        <location evidence="1">Mitochondrion</location>
    </subcellularLocation>
</comment>
<dbReference type="GO" id="GO:0000049">
    <property type="term" value="F:tRNA binding"/>
    <property type="evidence" value="ECO:0007669"/>
    <property type="project" value="InterPro"/>
</dbReference>
<proteinExistence type="inferred from homology"/>
<dbReference type="Pfam" id="PF00749">
    <property type="entry name" value="tRNA-synt_1c"/>
    <property type="match status" value="1"/>
</dbReference>
<evidence type="ECO:0000313" key="14">
    <source>
        <dbReference type="Proteomes" id="UP000007799"/>
    </source>
</evidence>
<evidence type="ECO:0000256" key="8">
    <source>
        <dbReference type="ARBA" id="ARBA00023146"/>
    </source>
</evidence>
<evidence type="ECO:0000256" key="3">
    <source>
        <dbReference type="ARBA" id="ARBA00012835"/>
    </source>
</evidence>
<feature type="domain" description="Aminoacyl-tRNA synthetase class I anticodon-binding" evidence="12">
    <location>
        <begin position="405"/>
        <end position="537"/>
    </location>
</feature>
<dbReference type="GO" id="GO:0005524">
    <property type="term" value="F:ATP binding"/>
    <property type="evidence" value="ECO:0007669"/>
    <property type="project" value="UniProtKB-KW"/>
</dbReference>
<evidence type="ECO:0000256" key="10">
    <source>
        <dbReference type="RuleBase" id="RU363037"/>
    </source>
</evidence>
<dbReference type="InterPro" id="IPR004527">
    <property type="entry name" value="Glu-tRNA-ligase_bac/mito"/>
</dbReference>
<evidence type="ECO:0000313" key="13">
    <source>
        <dbReference type="EMBL" id="EGD80686.1"/>
    </source>
</evidence>
<keyword evidence="8 10" id="KW-0030">Aminoacyl-tRNA synthetase</keyword>
<dbReference type="CDD" id="cd00808">
    <property type="entry name" value="GluRS_core"/>
    <property type="match status" value="1"/>
</dbReference>
<dbReference type="PRINTS" id="PR00987">
    <property type="entry name" value="TRNASYNTHGLU"/>
</dbReference>
<keyword evidence="6 10" id="KW-0067">ATP-binding</keyword>
<keyword evidence="14" id="KW-1185">Reference proteome</keyword>
<evidence type="ECO:0000259" key="11">
    <source>
        <dbReference type="Pfam" id="PF00749"/>
    </source>
</evidence>
<sequence length="543" mass="60542">MRHTATLLRGVVDGVRVRFAPSPTGFLHLGGLRTALFNYLFAVKHNGTFILRLEDTDQSRLVTGAAEALQRDLAWAGLHIHEGPGHNEKCGPYVQSERQHMYKQYAEELLQSGHAYRCFCSTERLDAVRKLANKVGRSTAYDGHCRYLSAQAEAELLEKGRPYVVRLKVPRAQHDDANSHATTHTHTYASSSEFGEEVLQTVVEDANYGAVAFDNAGIDDQVLLKSDGFPTYHLANVVDDHMMNITHVLRGEEWLISTAKHELLYRAFGWTPPTFVHLPLLINPDGRKLSKRMNSLFVDHIRKEGVLPLALCNYVARLGWTPPADKENHVYPSLDDLARDFDLSSLNKQPAVVDPARMTFVNRRCLREASTIPLVVEQTRTYLQHHVVPALTPNIPHFDSAAPEQLLAPPYLDSVFALARESLDSLADVPVALAYLFVAPQQPLDVAVDAWDADVLRDAELATMLGDEVVSSSAHDFTADALKTAAKAWTKQHKLKMKSALKTLRFFITGQTAGPPVFAIMETLGRERCASRFNAALTRLRSR</sequence>
<evidence type="ECO:0000256" key="4">
    <source>
        <dbReference type="ARBA" id="ARBA00022598"/>
    </source>
</evidence>
<dbReference type="Pfam" id="PF19269">
    <property type="entry name" value="Anticodon_2"/>
    <property type="match status" value="1"/>
</dbReference>
<dbReference type="InterPro" id="IPR049940">
    <property type="entry name" value="GluQ/Sye"/>
</dbReference>
<dbReference type="FunFam" id="3.40.50.620:FF:000045">
    <property type="entry name" value="Glutamate--tRNA ligase, mitochondrial"/>
    <property type="match status" value="1"/>
</dbReference>
<evidence type="ECO:0000256" key="6">
    <source>
        <dbReference type="ARBA" id="ARBA00022840"/>
    </source>
</evidence>
<dbReference type="InterPro" id="IPR045462">
    <property type="entry name" value="aa-tRNA-synth_I_cd-bd"/>
</dbReference>
<feature type="domain" description="Glutamyl/glutaminyl-tRNA synthetase class Ib catalytic" evidence="11">
    <location>
        <begin position="15"/>
        <end position="355"/>
    </location>
</feature>
<dbReference type="InterPro" id="IPR001412">
    <property type="entry name" value="aa-tRNA-synth_I_CS"/>
</dbReference>
<comment type="similarity">
    <text evidence="2">Belongs to the class-I aminoacyl-tRNA synthetase family. Glutamate--tRNA ligase type 1 subfamily.</text>
</comment>
<dbReference type="InterPro" id="IPR014729">
    <property type="entry name" value="Rossmann-like_a/b/a_fold"/>
</dbReference>
<dbReference type="GeneID" id="16077842"/>
<keyword evidence="4 10" id="KW-0436">Ligase</keyword>
<evidence type="ECO:0000256" key="5">
    <source>
        <dbReference type="ARBA" id="ARBA00022741"/>
    </source>
</evidence>
<dbReference type="InterPro" id="IPR033910">
    <property type="entry name" value="GluRS_core"/>
</dbReference>
<dbReference type="Proteomes" id="UP000007799">
    <property type="component" value="Unassembled WGS sequence"/>
</dbReference>
<dbReference type="InParanoid" id="F2TZV8"/>
<dbReference type="Gene3D" id="1.10.10.350">
    <property type="match status" value="1"/>
</dbReference>
<reference evidence="13" key="1">
    <citation type="submission" date="2009-08" db="EMBL/GenBank/DDBJ databases">
        <title>Annotation of Salpingoeca rosetta.</title>
        <authorList>
            <consortium name="The Broad Institute Genome Sequencing Platform"/>
            <person name="Russ C."/>
            <person name="Cuomo C."/>
            <person name="Burger G."/>
            <person name="Gray M.W."/>
            <person name="Holland P.W.H."/>
            <person name="King N."/>
            <person name="Lang F.B.F."/>
            <person name="Roger A.J."/>
            <person name="Ruiz-Trillo I."/>
            <person name="Young S.K."/>
            <person name="Zeng Q."/>
            <person name="Gargeya S."/>
            <person name="Alvarado L."/>
            <person name="Berlin A."/>
            <person name="Chapman S.B."/>
            <person name="Chen Z."/>
            <person name="Freedman E."/>
            <person name="Gellesch M."/>
            <person name="Goldberg J."/>
            <person name="Griggs A."/>
            <person name="Gujja S."/>
            <person name="Heilman E."/>
            <person name="Heiman D."/>
            <person name="Howarth C."/>
            <person name="Mehta T."/>
            <person name="Neiman D."/>
            <person name="Pearson M."/>
            <person name="Roberts A."/>
            <person name="Saif S."/>
            <person name="Shea T."/>
            <person name="Shenoy N."/>
            <person name="Sisk P."/>
            <person name="Stolte C."/>
            <person name="Sykes S."/>
            <person name="White J."/>
            <person name="Yandava C."/>
            <person name="Haas B."/>
            <person name="Nusbaum C."/>
            <person name="Birren B."/>
        </authorList>
    </citation>
    <scope>NUCLEOTIDE SEQUENCE [LARGE SCALE GENOMIC DNA]</scope>
    <source>
        <strain evidence="13">ATCC 50818</strain>
    </source>
</reference>
<dbReference type="InterPro" id="IPR008925">
    <property type="entry name" value="aa_tRNA-synth_I_cd-bd_sf"/>
</dbReference>
<dbReference type="eggNOG" id="KOG1149">
    <property type="taxonomic scope" value="Eukaryota"/>
</dbReference>
<dbReference type="OrthoDB" id="428822at2759"/>
<evidence type="ECO:0000256" key="7">
    <source>
        <dbReference type="ARBA" id="ARBA00022917"/>
    </source>
</evidence>
<dbReference type="EC" id="6.1.1.17" evidence="3"/>
<dbReference type="InterPro" id="IPR020058">
    <property type="entry name" value="Glu/Gln-tRNA-synth_Ib_cat-dom"/>
</dbReference>
<organism evidence="14">
    <name type="scientific">Salpingoeca rosetta (strain ATCC 50818 / BSB-021)</name>
    <dbReference type="NCBI Taxonomy" id="946362"/>
    <lineage>
        <taxon>Eukaryota</taxon>
        <taxon>Choanoflagellata</taxon>
        <taxon>Craspedida</taxon>
        <taxon>Salpingoecidae</taxon>
        <taxon>Salpingoeca</taxon>
    </lineage>
</organism>
<dbReference type="KEGG" id="sre:PTSG_11704"/>
<dbReference type="PROSITE" id="PS00178">
    <property type="entry name" value="AA_TRNA_LIGASE_I"/>
    <property type="match status" value="1"/>
</dbReference>
<name>F2TZV8_SALR5</name>
<dbReference type="InterPro" id="IPR020751">
    <property type="entry name" value="aa-tRNA-synth_I_codon-bd_sub2"/>
</dbReference>
<dbReference type="PANTHER" id="PTHR43311">
    <property type="entry name" value="GLUTAMATE--TRNA LIGASE"/>
    <property type="match status" value="1"/>
</dbReference>
<evidence type="ECO:0000256" key="9">
    <source>
        <dbReference type="ARBA" id="ARBA00030865"/>
    </source>
</evidence>
<dbReference type="SUPFAM" id="SSF48163">
    <property type="entry name" value="An anticodon-binding domain of class I aminoacyl-tRNA synthetases"/>
    <property type="match status" value="1"/>
</dbReference>
<dbReference type="InterPro" id="IPR000924">
    <property type="entry name" value="Glu/Gln-tRNA-synth"/>
</dbReference>
<dbReference type="AlphaFoldDB" id="F2TZV8"/>
<evidence type="ECO:0000256" key="2">
    <source>
        <dbReference type="ARBA" id="ARBA00007894"/>
    </source>
</evidence>
<accession>F2TZV8</accession>
<gene>
    <name evidence="13" type="ORF">PTSG_11704</name>
</gene>
<dbReference type="HAMAP" id="MF_00022">
    <property type="entry name" value="Glu_tRNA_synth_type1"/>
    <property type="match status" value="1"/>
</dbReference>
<keyword evidence="7 10" id="KW-0648">Protein biosynthesis</keyword>
<dbReference type="Gene3D" id="3.40.50.620">
    <property type="entry name" value="HUPs"/>
    <property type="match status" value="1"/>
</dbReference>
<dbReference type="GO" id="GO:0006424">
    <property type="term" value="P:glutamyl-tRNA aminoacylation"/>
    <property type="evidence" value="ECO:0007669"/>
    <property type="project" value="InterPro"/>
</dbReference>
<protein>
    <recommendedName>
        <fullName evidence="3">glutamate--tRNA ligase</fullName>
        <ecNumber evidence="3">6.1.1.17</ecNumber>
    </recommendedName>
    <alternativeName>
        <fullName evidence="9">Glutamyl-tRNA synthetase</fullName>
    </alternativeName>
</protein>
<dbReference type="GO" id="GO:0008270">
    <property type="term" value="F:zinc ion binding"/>
    <property type="evidence" value="ECO:0007669"/>
    <property type="project" value="InterPro"/>
</dbReference>
<evidence type="ECO:0000256" key="1">
    <source>
        <dbReference type="ARBA" id="ARBA00004173"/>
    </source>
</evidence>